<keyword evidence="4" id="KW-0539">Nucleus</keyword>
<dbReference type="VEuPathDB" id="FungiDB:BDV34DRAFT_195110"/>
<name>A0A5N6DKT1_ASPPA</name>
<keyword evidence="2" id="KW-0238">DNA-binding</keyword>
<evidence type="ECO:0000256" key="2">
    <source>
        <dbReference type="ARBA" id="ARBA00023125"/>
    </source>
</evidence>
<evidence type="ECO:0000313" key="6">
    <source>
        <dbReference type="Proteomes" id="UP000326532"/>
    </source>
</evidence>
<evidence type="ECO:0000256" key="1">
    <source>
        <dbReference type="ARBA" id="ARBA00023015"/>
    </source>
</evidence>
<dbReference type="EMBL" id="ML734968">
    <property type="protein sequence ID" value="KAB8205728.1"/>
    <property type="molecule type" value="Genomic_DNA"/>
</dbReference>
<evidence type="ECO:0000256" key="4">
    <source>
        <dbReference type="ARBA" id="ARBA00023242"/>
    </source>
</evidence>
<gene>
    <name evidence="5" type="ORF">BDV34DRAFT_195110</name>
</gene>
<dbReference type="InterPro" id="IPR036864">
    <property type="entry name" value="Zn2-C6_fun-type_DNA-bd_sf"/>
</dbReference>
<evidence type="ECO:0000256" key="3">
    <source>
        <dbReference type="ARBA" id="ARBA00023163"/>
    </source>
</evidence>
<dbReference type="GO" id="GO:0008270">
    <property type="term" value="F:zinc ion binding"/>
    <property type="evidence" value="ECO:0007669"/>
    <property type="project" value="InterPro"/>
</dbReference>
<sequence length="114" mass="12957">MLIQPSEQSPVYVAKIQRQRRWQIPISCQHCRTMKLKCDRDSHAQVVQRGELHAREYMMCFHRSNQLLQCHVANERRSSPSASVAAVPPPSHISEVCTVATVLHSTQRSLSIAP</sequence>
<accession>A0A5N6DKT1</accession>
<dbReference type="GO" id="GO:0003677">
    <property type="term" value="F:DNA binding"/>
    <property type="evidence" value="ECO:0007669"/>
    <property type="project" value="UniProtKB-KW"/>
</dbReference>
<dbReference type="Proteomes" id="UP000326532">
    <property type="component" value="Unassembled WGS sequence"/>
</dbReference>
<reference evidence="5 6" key="1">
    <citation type="submission" date="2019-04" db="EMBL/GenBank/DDBJ databases">
        <title>Fungal friends and foes A comparative genomics study of 23 Aspergillus species from section Flavi.</title>
        <authorList>
            <consortium name="DOE Joint Genome Institute"/>
            <person name="Kjaerbolling I."/>
            <person name="Vesth T.C."/>
            <person name="Frisvad J.C."/>
            <person name="Nybo J.L."/>
            <person name="Theobald S."/>
            <person name="Kildgaard S."/>
            <person name="Petersen T.I."/>
            <person name="Kuo A."/>
            <person name="Sato A."/>
            <person name="Lyhne E.K."/>
            <person name="Kogle M.E."/>
            <person name="Wiebenga A."/>
            <person name="Kun R.S."/>
            <person name="Lubbers R.J."/>
            <person name="Makela M.R."/>
            <person name="Barry K."/>
            <person name="Chovatia M."/>
            <person name="Clum A."/>
            <person name="Daum C."/>
            <person name="Haridas S."/>
            <person name="He G."/>
            <person name="LaButti K."/>
            <person name="Lipzen A."/>
            <person name="Mondo S."/>
            <person name="Pangilinan J."/>
            <person name="Riley R."/>
            <person name="Salamov A."/>
            <person name="Simmons B.A."/>
            <person name="Magnuson J.K."/>
            <person name="Henrissat B."/>
            <person name="Mortensen U.H."/>
            <person name="Larsen T.O."/>
            <person name="De vries R.P."/>
            <person name="Grigoriev I.V."/>
            <person name="Machida M."/>
            <person name="Baker S.E."/>
            <person name="Andersen M.R."/>
        </authorList>
    </citation>
    <scope>NUCLEOTIDE SEQUENCE [LARGE SCALE GENOMIC DNA]</scope>
    <source>
        <strain evidence="5 6">CBS 117618</strain>
    </source>
</reference>
<protein>
    <recommendedName>
        <fullName evidence="7">Zn(2)-C6 fungal-type domain-containing protein</fullName>
    </recommendedName>
</protein>
<dbReference type="AlphaFoldDB" id="A0A5N6DKT1"/>
<evidence type="ECO:0008006" key="7">
    <source>
        <dbReference type="Google" id="ProtNLM"/>
    </source>
</evidence>
<evidence type="ECO:0000313" key="5">
    <source>
        <dbReference type="EMBL" id="KAB8205728.1"/>
    </source>
</evidence>
<dbReference type="GO" id="GO:0000981">
    <property type="term" value="F:DNA-binding transcription factor activity, RNA polymerase II-specific"/>
    <property type="evidence" value="ECO:0007669"/>
    <property type="project" value="InterPro"/>
</dbReference>
<organism evidence="5 6">
    <name type="scientific">Aspergillus parasiticus</name>
    <dbReference type="NCBI Taxonomy" id="5067"/>
    <lineage>
        <taxon>Eukaryota</taxon>
        <taxon>Fungi</taxon>
        <taxon>Dikarya</taxon>
        <taxon>Ascomycota</taxon>
        <taxon>Pezizomycotina</taxon>
        <taxon>Eurotiomycetes</taxon>
        <taxon>Eurotiomycetidae</taxon>
        <taxon>Eurotiales</taxon>
        <taxon>Aspergillaceae</taxon>
        <taxon>Aspergillus</taxon>
        <taxon>Aspergillus subgen. Circumdati</taxon>
    </lineage>
</organism>
<keyword evidence="1" id="KW-0805">Transcription regulation</keyword>
<keyword evidence="3" id="KW-0804">Transcription</keyword>
<proteinExistence type="predicted"/>
<keyword evidence="6" id="KW-1185">Reference proteome</keyword>
<dbReference type="SUPFAM" id="SSF57701">
    <property type="entry name" value="Zn2/Cys6 DNA-binding domain"/>
    <property type="match status" value="1"/>
</dbReference>